<accession>A0ABT4CR27</accession>
<keyword evidence="2" id="KW-1185">Reference proteome</keyword>
<gene>
    <name evidence="1" type="ORF">OXH55_07765</name>
</gene>
<evidence type="ECO:0000313" key="2">
    <source>
        <dbReference type="Proteomes" id="UP001079657"/>
    </source>
</evidence>
<dbReference type="EMBL" id="JAPQES010000002">
    <property type="protein sequence ID" value="MCY6370531.1"/>
    <property type="molecule type" value="Genomic_DNA"/>
</dbReference>
<evidence type="ECO:0008006" key="3">
    <source>
        <dbReference type="Google" id="ProtNLM"/>
    </source>
</evidence>
<organism evidence="1 2">
    <name type="scientific">Clostridium ganghwense</name>
    <dbReference type="NCBI Taxonomy" id="312089"/>
    <lineage>
        <taxon>Bacteria</taxon>
        <taxon>Bacillati</taxon>
        <taxon>Bacillota</taxon>
        <taxon>Clostridia</taxon>
        <taxon>Eubacteriales</taxon>
        <taxon>Clostridiaceae</taxon>
        <taxon>Clostridium</taxon>
    </lineage>
</organism>
<name>A0ABT4CR27_9CLOT</name>
<protein>
    <recommendedName>
        <fullName evidence="3">DUF4489 domain-containing protein</fullName>
    </recommendedName>
</protein>
<proteinExistence type="predicted"/>
<comment type="caution">
    <text evidence="1">The sequence shown here is derived from an EMBL/GenBank/DDBJ whole genome shotgun (WGS) entry which is preliminary data.</text>
</comment>
<dbReference type="Proteomes" id="UP001079657">
    <property type="component" value="Unassembled WGS sequence"/>
</dbReference>
<reference evidence="1" key="1">
    <citation type="submission" date="2022-12" db="EMBL/GenBank/DDBJ databases">
        <authorList>
            <person name="Wang J."/>
        </authorList>
    </citation>
    <scope>NUCLEOTIDE SEQUENCE</scope>
    <source>
        <strain evidence="1">HY-42-06</strain>
    </source>
</reference>
<evidence type="ECO:0000313" key="1">
    <source>
        <dbReference type="EMBL" id="MCY6370531.1"/>
    </source>
</evidence>
<dbReference type="RefSeq" id="WP_268049266.1">
    <property type="nucleotide sequence ID" value="NZ_JAPQES010000002.1"/>
</dbReference>
<sequence>MIDLETNKNNFGRKHQNCKNTCIVTPKPYGNCKQQDCLQLPELGLVVSAEPCACIILGIPPIEKLGAINLPGLPIKVPLQALSVKVVDNSFHINSIQVLSIKPCSSAGAGYFEIKINYIFKFKLQFFDIDMNVLQVKCSTPSSTSEIIKDFIYGSVNYVKKVILFGGKGGDTVIASNLINSSTNMLGNQPYAIAKAKAIPLDVELQESKDSRCDPYCDPYCDPTNNVIISIGLFTIISLIRIINLSVSTTSTCDDCNIPLCESIVPGDPCSYFNNMPFPLEKFDAK</sequence>